<evidence type="ECO:0000313" key="1">
    <source>
        <dbReference type="EMBL" id="KAG0419186.1"/>
    </source>
</evidence>
<evidence type="ECO:0000313" key="2">
    <source>
        <dbReference type="Proteomes" id="UP000805193"/>
    </source>
</evidence>
<dbReference type="Proteomes" id="UP000805193">
    <property type="component" value="Unassembled WGS sequence"/>
</dbReference>
<comment type="caution">
    <text evidence="1">The sequence shown here is derived from an EMBL/GenBank/DDBJ whole genome shotgun (WGS) entry which is preliminary data.</text>
</comment>
<protein>
    <submittedName>
        <fullName evidence="1">Uncharacterized protein</fullName>
    </submittedName>
</protein>
<name>A0AC60PGB7_IXOPE</name>
<organism evidence="1 2">
    <name type="scientific">Ixodes persulcatus</name>
    <name type="common">Taiga tick</name>
    <dbReference type="NCBI Taxonomy" id="34615"/>
    <lineage>
        <taxon>Eukaryota</taxon>
        <taxon>Metazoa</taxon>
        <taxon>Ecdysozoa</taxon>
        <taxon>Arthropoda</taxon>
        <taxon>Chelicerata</taxon>
        <taxon>Arachnida</taxon>
        <taxon>Acari</taxon>
        <taxon>Parasitiformes</taxon>
        <taxon>Ixodida</taxon>
        <taxon>Ixodoidea</taxon>
        <taxon>Ixodidae</taxon>
        <taxon>Ixodinae</taxon>
        <taxon>Ixodes</taxon>
    </lineage>
</organism>
<proteinExistence type="predicted"/>
<reference evidence="1 2" key="1">
    <citation type="journal article" date="2020" name="Cell">
        <title>Large-Scale Comparative Analyses of Tick Genomes Elucidate Their Genetic Diversity and Vector Capacities.</title>
        <authorList>
            <consortium name="Tick Genome and Microbiome Consortium (TIGMIC)"/>
            <person name="Jia N."/>
            <person name="Wang J."/>
            <person name="Shi W."/>
            <person name="Du L."/>
            <person name="Sun Y."/>
            <person name="Zhan W."/>
            <person name="Jiang J.F."/>
            <person name="Wang Q."/>
            <person name="Zhang B."/>
            <person name="Ji P."/>
            <person name="Bell-Sakyi L."/>
            <person name="Cui X.M."/>
            <person name="Yuan T.T."/>
            <person name="Jiang B.G."/>
            <person name="Yang W.F."/>
            <person name="Lam T.T."/>
            <person name="Chang Q.C."/>
            <person name="Ding S.J."/>
            <person name="Wang X.J."/>
            <person name="Zhu J.G."/>
            <person name="Ruan X.D."/>
            <person name="Zhao L."/>
            <person name="Wei J.T."/>
            <person name="Ye R.Z."/>
            <person name="Que T.C."/>
            <person name="Du C.H."/>
            <person name="Zhou Y.H."/>
            <person name="Cheng J.X."/>
            <person name="Dai P.F."/>
            <person name="Guo W.B."/>
            <person name="Han X.H."/>
            <person name="Huang E.J."/>
            <person name="Li L.F."/>
            <person name="Wei W."/>
            <person name="Gao Y.C."/>
            <person name="Liu J.Z."/>
            <person name="Shao H.Z."/>
            <person name="Wang X."/>
            <person name="Wang C.C."/>
            <person name="Yang T.C."/>
            <person name="Huo Q.B."/>
            <person name="Li W."/>
            <person name="Chen H.Y."/>
            <person name="Chen S.E."/>
            <person name="Zhou L.G."/>
            <person name="Ni X.B."/>
            <person name="Tian J.H."/>
            <person name="Sheng Y."/>
            <person name="Liu T."/>
            <person name="Pan Y.S."/>
            <person name="Xia L.Y."/>
            <person name="Li J."/>
            <person name="Zhao F."/>
            <person name="Cao W.C."/>
        </authorList>
    </citation>
    <scope>NUCLEOTIDE SEQUENCE [LARGE SCALE GENOMIC DNA]</scope>
    <source>
        <strain evidence="1">Iper-2018</strain>
    </source>
</reference>
<sequence length="453" mass="48919">MGATSRCHTAKTPYRKPNPLAEGLWNARNRSDPRAPNDRSVAAYIRDLSTLAARRCLIPLPLSSMGRLFHRLVAGMCPWVYASLALALPVSLLVLHRLWGVYRVRRVSLRHKHFFITGGSSGIGRALASQVDMGSSTPSWSPYSGAPYVAATDSARSTSHCWPVAVSSVSRSSQEVVRRGANVTLLARDRTRLEEARLELQDQTAFPDQVVHTVSADLSQDSSALAGQVQEAEEACGPVDFLVNCAGSATSLRFEETPAAEFRRMMELNYLSAVHATKAVLPGMRQRGHGAIVLVSSIAGVFGVYGFSAYAASKFALVGLAQALCMEVRHRGVSVTVAFPPDTDTPGFAEEQRTKPVETKLICASGGLHSPETVARSILDDALRGHFVSVLGLDGMVMLNMCAGMMPPSSLLDLVVQVACMGALRLVGACYLTHFYRLVARQATLRQQAKKPL</sequence>
<accession>A0AC60PGB7</accession>
<keyword evidence="2" id="KW-1185">Reference proteome</keyword>
<dbReference type="EMBL" id="JABSTQ010010652">
    <property type="protein sequence ID" value="KAG0419186.1"/>
    <property type="molecule type" value="Genomic_DNA"/>
</dbReference>
<gene>
    <name evidence="1" type="ORF">HPB47_004303</name>
</gene>